<feature type="domain" description="VTC" evidence="1">
    <location>
        <begin position="4"/>
        <end position="219"/>
    </location>
</feature>
<sequence length="231" mass="26627">MKYRHELKHEITTADMIAIRQRLRAVAQADTHAIDGKYLIRSLYFDTPEDKALVEKQAGVSRRQKFRIRYYNGNRSVIHLEKKCKVGDLGTKISANLTDTQAQSIVGGDIEWMQHSDNELIKELYSKMTADRLKPRVIVDYTREPFIYAPGNVRVTLDYNIRTGLNNTDFLNTECVTIPAAMGVCIMEVKWDEFLPEIIRDAVQLPHARVGSFSKYEACRQPRIEHGYGEY</sequence>
<dbReference type="InterPro" id="IPR033469">
    <property type="entry name" value="CYTH-like_dom_sf"/>
</dbReference>
<evidence type="ECO:0000313" key="2">
    <source>
        <dbReference type="EMBL" id="AOZ95385.1"/>
    </source>
</evidence>
<dbReference type="Gene3D" id="3.20.100.30">
    <property type="entry name" value="VTC, catalytic tunnel domain"/>
    <property type="match status" value="1"/>
</dbReference>
<dbReference type="SUPFAM" id="SSF55154">
    <property type="entry name" value="CYTH-like phosphatases"/>
    <property type="match status" value="1"/>
</dbReference>
<protein>
    <submittedName>
        <fullName evidence="2">VTC domain-containing protein</fullName>
    </submittedName>
</protein>
<proteinExistence type="predicted"/>
<dbReference type="RefSeq" id="WP_236845952.1">
    <property type="nucleotide sequence ID" value="NZ_CP017831.1"/>
</dbReference>
<dbReference type="AlphaFoldDB" id="A0A1D9NZM1"/>
<dbReference type="EMBL" id="CP017831">
    <property type="protein sequence ID" value="AOZ95385.1"/>
    <property type="molecule type" value="Genomic_DNA"/>
</dbReference>
<accession>A0A1D9NZM1</accession>
<dbReference type="InterPro" id="IPR042267">
    <property type="entry name" value="VTC_sf"/>
</dbReference>
<dbReference type="CDD" id="cd07750">
    <property type="entry name" value="PolyPPase_VTC_like"/>
    <property type="match status" value="1"/>
</dbReference>
<gene>
    <name evidence="2" type="ORF">bhn_I0351</name>
</gene>
<organism evidence="2 3">
    <name type="scientific">Butyrivibrio hungatei</name>
    <dbReference type="NCBI Taxonomy" id="185008"/>
    <lineage>
        <taxon>Bacteria</taxon>
        <taxon>Bacillati</taxon>
        <taxon>Bacillota</taxon>
        <taxon>Clostridia</taxon>
        <taxon>Lachnospirales</taxon>
        <taxon>Lachnospiraceae</taxon>
        <taxon>Butyrivibrio</taxon>
    </lineage>
</organism>
<dbReference type="Proteomes" id="UP000179284">
    <property type="component" value="Chromosome I"/>
</dbReference>
<keyword evidence="3" id="KW-1185">Reference proteome</keyword>
<name>A0A1D9NZM1_9FIRM</name>
<dbReference type="Pfam" id="PF09359">
    <property type="entry name" value="VTC"/>
    <property type="match status" value="1"/>
</dbReference>
<evidence type="ECO:0000313" key="3">
    <source>
        <dbReference type="Proteomes" id="UP000179284"/>
    </source>
</evidence>
<evidence type="ECO:0000259" key="1">
    <source>
        <dbReference type="Pfam" id="PF09359"/>
    </source>
</evidence>
<dbReference type="GO" id="GO:0006799">
    <property type="term" value="P:polyphosphate biosynthetic process"/>
    <property type="evidence" value="ECO:0007669"/>
    <property type="project" value="UniProtKB-ARBA"/>
</dbReference>
<dbReference type="InterPro" id="IPR018966">
    <property type="entry name" value="VTC_domain"/>
</dbReference>
<reference evidence="3" key="1">
    <citation type="submission" date="2016-10" db="EMBL/GenBank/DDBJ databases">
        <title>The complete genome sequence of the rumen bacterium Butyrivibrio hungatei MB2003.</title>
        <authorList>
            <person name="Palevich N."/>
            <person name="Kelly W.J."/>
            <person name="Leahy S.C."/>
            <person name="Altermann E."/>
            <person name="Rakonjac J."/>
            <person name="Attwood G.T."/>
        </authorList>
    </citation>
    <scope>NUCLEOTIDE SEQUENCE [LARGE SCALE GENOMIC DNA]</scope>
    <source>
        <strain evidence="3">MB2003</strain>
    </source>
</reference>
<dbReference type="KEGG" id="bhu:bhn_I0351"/>